<keyword evidence="2" id="KW-1185">Reference proteome</keyword>
<comment type="caution">
    <text evidence="1">The sequence shown here is derived from an EMBL/GenBank/DDBJ whole genome shotgun (WGS) entry which is preliminary data.</text>
</comment>
<organism evidence="1 2">
    <name type="scientific">Glarea lozoyensis (strain ATCC 74030 / MF5533)</name>
    <dbReference type="NCBI Taxonomy" id="1104152"/>
    <lineage>
        <taxon>Eukaryota</taxon>
        <taxon>Fungi</taxon>
        <taxon>Dikarya</taxon>
        <taxon>Ascomycota</taxon>
        <taxon>Pezizomycotina</taxon>
        <taxon>Leotiomycetes</taxon>
        <taxon>Helotiales</taxon>
        <taxon>Helotiaceae</taxon>
        <taxon>Glarea</taxon>
    </lineage>
</organism>
<dbReference type="Proteomes" id="UP000005446">
    <property type="component" value="Unassembled WGS sequence"/>
</dbReference>
<protein>
    <submittedName>
        <fullName evidence="1">Uncharacterized protein</fullName>
    </submittedName>
</protein>
<reference evidence="1 2" key="1">
    <citation type="journal article" date="2012" name="Eukaryot. Cell">
        <title>Genome sequence of the fungus Glarea lozoyensis: the first genome sequence of a species from the Helotiaceae family.</title>
        <authorList>
            <person name="Youssar L."/>
            <person name="Gruening B.A."/>
            <person name="Erxleben A."/>
            <person name="Guenther S."/>
            <person name="Huettel W."/>
        </authorList>
    </citation>
    <scope>NUCLEOTIDE SEQUENCE [LARGE SCALE GENOMIC DNA]</scope>
    <source>
        <strain evidence="2">ATCC 74030 / MF5533</strain>
    </source>
</reference>
<accession>H0EQ43</accession>
<dbReference type="InParanoid" id="H0EQ43"/>
<gene>
    <name evidence="1" type="ORF">M7I_4786</name>
</gene>
<evidence type="ECO:0000313" key="1">
    <source>
        <dbReference type="EMBL" id="EHK99321.1"/>
    </source>
</evidence>
<sequence>MRYLAIAAIDGNYDNNEAESHAFAKSFTPGVVQLIVVKKQDSRFMISMSKPLILVF</sequence>
<dbReference type="AlphaFoldDB" id="H0EQ43"/>
<evidence type="ECO:0000313" key="2">
    <source>
        <dbReference type="Proteomes" id="UP000005446"/>
    </source>
</evidence>
<dbReference type="EMBL" id="AGUE01000120">
    <property type="protein sequence ID" value="EHK99321.1"/>
    <property type="molecule type" value="Genomic_DNA"/>
</dbReference>
<proteinExistence type="predicted"/>
<dbReference type="HOGENOM" id="CLU_3014329_0_0_1"/>
<name>H0EQ43_GLAL7</name>